<evidence type="ECO:0000259" key="16">
    <source>
        <dbReference type="Pfam" id="PF00905"/>
    </source>
</evidence>
<dbReference type="InterPro" id="IPR005311">
    <property type="entry name" value="PBP_dimer"/>
</dbReference>
<evidence type="ECO:0000256" key="14">
    <source>
        <dbReference type="SAM" id="Coils"/>
    </source>
</evidence>
<feature type="region of interest" description="Disordered" evidence="15">
    <location>
        <begin position="822"/>
        <end position="947"/>
    </location>
</feature>
<evidence type="ECO:0000313" key="19">
    <source>
        <dbReference type="Proteomes" id="UP000323166"/>
    </source>
</evidence>
<dbReference type="EMBL" id="VNHM01000001">
    <property type="protein sequence ID" value="TYO98033.1"/>
    <property type="molecule type" value="Genomic_DNA"/>
</dbReference>
<comment type="similarity">
    <text evidence="3">Belongs to the transpeptidase family.</text>
</comment>
<evidence type="ECO:0000256" key="10">
    <source>
        <dbReference type="ARBA" id="ARBA00022984"/>
    </source>
</evidence>
<keyword evidence="10" id="KW-0573">Peptidoglycan synthesis</keyword>
<accession>A0A5S4ZY90</accession>
<keyword evidence="12" id="KW-0472">Membrane</keyword>
<feature type="region of interest" description="Disordered" evidence="15">
    <location>
        <begin position="778"/>
        <end position="801"/>
    </location>
</feature>
<dbReference type="InterPro" id="IPR001460">
    <property type="entry name" value="PCN-bd_Tpept"/>
</dbReference>
<evidence type="ECO:0000313" key="18">
    <source>
        <dbReference type="EMBL" id="TYO98033.1"/>
    </source>
</evidence>
<organism evidence="18 19">
    <name type="scientific">Desulfallas thermosapovorans DSM 6562</name>
    <dbReference type="NCBI Taxonomy" id="1121431"/>
    <lineage>
        <taxon>Bacteria</taxon>
        <taxon>Bacillati</taxon>
        <taxon>Bacillota</taxon>
        <taxon>Clostridia</taxon>
        <taxon>Eubacteriales</taxon>
        <taxon>Desulfallaceae</taxon>
        <taxon>Desulfallas</taxon>
    </lineage>
</organism>
<sequence>MKRKKLIEYKMKYLMGATFLILLVLLARVSYMQLVQTEQYRTLARNNYIRIAPVFAPRGEIFDRNGEKIVTNRPIYTVSINDLSLEGTTHHLYLDRIGPDTVQMAETLAWILAGDEESVQYFQQISGMTPEQFEKEVSRDDDEDSYRAKKEAIEEIIKERVSSNKVQLEKGEPLEIAVVYNPSTVATLQKRNLASFGVRLEKKTDVLSELVTMLHREGVFEDKTVYQVESDVRATIREKKYYRPYEPVLVAENIPPQTVVTLRERQIEMPGVVVDIQPVRDYPYQSLLAHALGYVQNIKREQYEEHKDEGYFMNDLYGQNGLELVYESYLRGEHGARQMEVDANSRPVRDLGLKEPVPGNDLVLTIDLNLQMAAEKALADGVKRAQDAGYSRSKAGAAVVMDVRTGAVRAMASYPSYNPGIFTGGLTSTQWQQLQDSGALLNRTISAIYPPGSTFKMVTAAAILEHEIVDPDHKMHDPGYYRLGQGIFRDWKPGGHGMVDIRKALEVSCDTYFYNYGRMAGVDAISNMAKEFGLGEKTGINLPGELSGVVPTPQWKYELVKNMLIMYNNDFARVRELNQQIEHEKNATRKEQLQKARDEELEKQLAKHEWDLNWQQYETVNMSIGQGDNTYTIMQLAAYVAAIANNGTLYKPYLVEKIVNPDGRVIKQFQPEVKRRVNVSPKTLQILREGMHMVALPPNGTASAMFGLDVAAKTGTAEVLDANGKKIGNHALFVAFAPYENPEVAVAVILEYGHAGGTYAGPIARGILDAYLTGPAAGATEETRGQGQEREQAPDYTPGSMDILGYQPAGIGDLPEGWDALPALNWPGWEQPSGGGAAVQGEMQENEGNDRVQQTTTTTAPARQEPTAPTQPVQTTSPPATPASPPAGNNTPEQPPEETEPPPVEPPPAQTQPPEGEAQPPPVETPPAEGPGEQSQASPGTTTQDPP</sequence>
<evidence type="ECO:0000256" key="11">
    <source>
        <dbReference type="ARBA" id="ARBA00022989"/>
    </source>
</evidence>
<evidence type="ECO:0000256" key="12">
    <source>
        <dbReference type="ARBA" id="ARBA00023136"/>
    </source>
</evidence>
<evidence type="ECO:0000256" key="7">
    <source>
        <dbReference type="ARBA" id="ARBA00022692"/>
    </source>
</evidence>
<dbReference type="GO" id="GO:0009252">
    <property type="term" value="P:peptidoglycan biosynthetic process"/>
    <property type="evidence" value="ECO:0007669"/>
    <property type="project" value="UniProtKB-KW"/>
</dbReference>
<dbReference type="InterPro" id="IPR017790">
    <property type="entry name" value="Penicillin-binding_protein_2"/>
</dbReference>
<feature type="coiled-coil region" evidence="14">
    <location>
        <begin position="571"/>
        <end position="609"/>
    </location>
</feature>
<dbReference type="NCBIfam" id="TIGR03423">
    <property type="entry name" value="pbp2_mrdA"/>
    <property type="match status" value="1"/>
</dbReference>
<evidence type="ECO:0000256" key="3">
    <source>
        <dbReference type="ARBA" id="ARBA00007171"/>
    </source>
</evidence>
<dbReference type="GO" id="GO:0008658">
    <property type="term" value="F:penicillin binding"/>
    <property type="evidence" value="ECO:0007669"/>
    <property type="project" value="InterPro"/>
</dbReference>
<dbReference type="Pfam" id="PF03717">
    <property type="entry name" value="PBP_dimer"/>
    <property type="match status" value="1"/>
</dbReference>
<keyword evidence="6" id="KW-0645">Protease</keyword>
<feature type="compositionally biased region" description="Pro residues" evidence="15">
    <location>
        <begin position="901"/>
        <end position="911"/>
    </location>
</feature>
<reference evidence="18 19" key="1">
    <citation type="submission" date="2019-07" db="EMBL/GenBank/DDBJ databases">
        <title>Genomic Encyclopedia of Type Strains, Phase I: the one thousand microbial genomes (KMG-I) project.</title>
        <authorList>
            <person name="Kyrpides N."/>
        </authorList>
    </citation>
    <scope>NUCLEOTIDE SEQUENCE [LARGE SCALE GENOMIC DNA]</scope>
    <source>
        <strain evidence="18 19">DSM 6562</strain>
    </source>
</reference>
<dbReference type="InterPro" id="IPR012338">
    <property type="entry name" value="Beta-lactam/transpept-like"/>
</dbReference>
<dbReference type="GO" id="GO:0071972">
    <property type="term" value="F:peptidoglycan L,D-transpeptidase activity"/>
    <property type="evidence" value="ECO:0007669"/>
    <property type="project" value="TreeGrafter"/>
</dbReference>
<dbReference type="Gene3D" id="3.90.1310.10">
    <property type="entry name" value="Penicillin-binding protein 2a (Domain 2)"/>
    <property type="match status" value="2"/>
</dbReference>
<keyword evidence="4" id="KW-1003">Cell membrane</keyword>
<dbReference type="InterPro" id="IPR036138">
    <property type="entry name" value="PBP_dimer_sf"/>
</dbReference>
<dbReference type="RefSeq" id="WP_166510373.1">
    <property type="nucleotide sequence ID" value="NZ_VNHM01000001.1"/>
</dbReference>
<dbReference type="GO" id="GO:0006508">
    <property type="term" value="P:proteolysis"/>
    <property type="evidence" value="ECO:0007669"/>
    <property type="project" value="UniProtKB-KW"/>
</dbReference>
<evidence type="ECO:0000256" key="4">
    <source>
        <dbReference type="ARBA" id="ARBA00022475"/>
    </source>
</evidence>
<gene>
    <name evidence="18" type="ORF">LX24_00318</name>
</gene>
<feature type="domain" description="Penicillin-binding protein transpeptidase" evidence="16">
    <location>
        <begin position="396"/>
        <end position="768"/>
    </location>
</feature>
<name>A0A5S4ZY90_9FIRM</name>
<feature type="domain" description="Penicillin-binding protein dimerisation" evidence="17">
    <location>
        <begin position="55"/>
        <end position="349"/>
    </location>
</feature>
<protein>
    <submittedName>
        <fullName evidence="18">Penicillin-binding protein 2</fullName>
    </submittedName>
</protein>
<dbReference type="GO" id="GO:0008360">
    <property type="term" value="P:regulation of cell shape"/>
    <property type="evidence" value="ECO:0007669"/>
    <property type="project" value="UniProtKB-KW"/>
</dbReference>
<dbReference type="Proteomes" id="UP000323166">
    <property type="component" value="Unassembled WGS sequence"/>
</dbReference>
<keyword evidence="14" id="KW-0175">Coiled coil</keyword>
<evidence type="ECO:0000259" key="17">
    <source>
        <dbReference type="Pfam" id="PF03717"/>
    </source>
</evidence>
<feature type="compositionally biased region" description="Basic and acidic residues" evidence="15">
    <location>
        <begin position="781"/>
        <end position="793"/>
    </location>
</feature>
<keyword evidence="7" id="KW-0812">Transmembrane</keyword>
<evidence type="ECO:0000256" key="5">
    <source>
        <dbReference type="ARBA" id="ARBA00022519"/>
    </source>
</evidence>
<dbReference type="InterPro" id="IPR050515">
    <property type="entry name" value="Beta-lactam/transpept"/>
</dbReference>
<evidence type="ECO:0000256" key="6">
    <source>
        <dbReference type="ARBA" id="ARBA00022670"/>
    </source>
</evidence>
<comment type="subcellular location">
    <subcellularLocation>
        <location evidence="2">Cell membrane</location>
    </subcellularLocation>
    <subcellularLocation>
        <location evidence="1">Membrane</location>
        <topology evidence="1">Single-pass membrane protein</topology>
    </subcellularLocation>
</comment>
<feature type="compositionally biased region" description="Pro residues" evidence="15">
    <location>
        <begin position="919"/>
        <end position="929"/>
    </location>
</feature>
<dbReference type="PANTHER" id="PTHR30627:SF2">
    <property type="entry name" value="PEPTIDOGLYCAN D,D-TRANSPEPTIDASE MRDA"/>
    <property type="match status" value="1"/>
</dbReference>
<dbReference type="SUPFAM" id="SSF56519">
    <property type="entry name" value="Penicillin binding protein dimerisation domain"/>
    <property type="match status" value="1"/>
</dbReference>
<dbReference type="SUPFAM" id="SSF56601">
    <property type="entry name" value="beta-lactamase/transpeptidase-like"/>
    <property type="match status" value="1"/>
</dbReference>
<evidence type="ECO:0000256" key="8">
    <source>
        <dbReference type="ARBA" id="ARBA00022801"/>
    </source>
</evidence>
<dbReference type="Pfam" id="PF00905">
    <property type="entry name" value="Transpeptidase"/>
    <property type="match status" value="1"/>
</dbReference>
<dbReference type="Gene3D" id="3.40.710.10">
    <property type="entry name" value="DD-peptidase/beta-lactamase superfamily"/>
    <property type="match status" value="1"/>
</dbReference>
<keyword evidence="19" id="KW-1185">Reference proteome</keyword>
<evidence type="ECO:0000256" key="9">
    <source>
        <dbReference type="ARBA" id="ARBA00022960"/>
    </source>
</evidence>
<keyword evidence="8" id="KW-0378">Hydrolase</keyword>
<dbReference type="PANTHER" id="PTHR30627">
    <property type="entry name" value="PEPTIDOGLYCAN D,D-TRANSPEPTIDASE"/>
    <property type="match status" value="1"/>
</dbReference>
<evidence type="ECO:0000256" key="1">
    <source>
        <dbReference type="ARBA" id="ARBA00004167"/>
    </source>
</evidence>
<feature type="compositionally biased region" description="Polar residues" evidence="15">
    <location>
        <begin position="934"/>
        <end position="947"/>
    </location>
</feature>
<evidence type="ECO:0000256" key="13">
    <source>
        <dbReference type="ARBA" id="ARBA00023316"/>
    </source>
</evidence>
<dbReference type="GO" id="GO:0071555">
    <property type="term" value="P:cell wall organization"/>
    <property type="evidence" value="ECO:0007669"/>
    <property type="project" value="UniProtKB-KW"/>
</dbReference>
<feature type="compositionally biased region" description="Low complexity" evidence="15">
    <location>
        <begin position="853"/>
        <end position="878"/>
    </location>
</feature>
<dbReference type="GO" id="GO:0005886">
    <property type="term" value="C:plasma membrane"/>
    <property type="evidence" value="ECO:0007669"/>
    <property type="project" value="UniProtKB-SubCell"/>
</dbReference>
<keyword evidence="9" id="KW-0133">Cell shape</keyword>
<comment type="caution">
    <text evidence="18">The sequence shown here is derived from an EMBL/GenBank/DDBJ whole genome shotgun (WGS) entry which is preliminary data.</text>
</comment>
<dbReference type="AlphaFoldDB" id="A0A5S4ZY90"/>
<keyword evidence="13" id="KW-0961">Cell wall biogenesis/degradation</keyword>
<evidence type="ECO:0000256" key="2">
    <source>
        <dbReference type="ARBA" id="ARBA00004236"/>
    </source>
</evidence>
<keyword evidence="5" id="KW-0997">Cell inner membrane</keyword>
<dbReference type="GO" id="GO:0009002">
    <property type="term" value="F:serine-type D-Ala-D-Ala carboxypeptidase activity"/>
    <property type="evidence" value="ECO:0007669"/>
    <property type="project" value="InterPro"/>
</dbReference>
<keyword evidence="11" id="KW-1133">Transmembrane helix</keyword>
<evidence type="ECO:0000256" key="15">
    <source>
        <dbReference type="SAM" id="MobiDB-lite"/>
    </source>
</evidence>
<proteinExistence type="inferred from homology"/>